<dbReference type="KEGG" id="aia:AWH56_002610"/>
<dbReference type="EMBL" id="CP063356">
    <property type="protein sequence ID" value="QOY36590.1"/>
    <property type="molecule type" value="Genomic_DNA"/>
</dbReference>
<dbReference type="Proteomes" id="UP000180175">
    <property type="component" value="Chromosome"/>
</dbReference>
<dbReference type="OrthoDB" id="48384at2"/>
<evidence type="ECO:0000313" key="2">
    <source>
        <dbReference type="EMBL" id="QOY36590.1"/>
    </source>
</evidence>
<proteinExistence type="predicted"/>
<dbReference type="InterPro" id="IPR005361">
    <property type="entry name" value="UPF0158"/>
</dbReference>
<reference evidence="2 3" key="2">
    <citation type="journal article" date="2017" name="Genome Announc.">
        <title>Draft Genome Sequences of Four Alkaliphilic Bacteria Belonging to the Anaerobacillus Genus.</title>
        <authorList>
            <person name="Bassil N.M."/>
            <person name="Lloyd J.R."/>
        </authorList>
    </citation>
    <scope>NUCLEOTIDE SEQUENCE [LARGE SCALE GENOMIC DNA]</scope>
    <source>
        <strain evidence="2 3">NB2006</strain>
    </source>
</reference>
<evidence type="ECO:0000313" key="1">
    <source>
        <dbReference type="EMBL" id="OIJ08251.1"/>
    </source>
</evidence>
<keyword evidence="3" id="KW-1185">Reference proteome</keyword>
<accession>A0A1S2L791</accession>
<reference evidence="2 3" key="3">
    <citation type="journal article" date="2019" name="Int. J. Syst. Evol. Microbiol.">
        <title>Anaerobacillus isosaccharinicus sp. nov., an alkaliphilic bacterium which degrades isosaccharinic acid.</title>
        <authorList>
            <person name="Bassil N.M."/>
            <person name="Lloyd J.R."/>
        </authorList>
    </citation>
    <scope>NUCLEOTIDE SEQUENCE [LARGE SCALE GENOMIC DNA]</scope>
    <source>
        <strain evidence="2 3">NB2006</strain>
    </source>
</reference>
<evidence type="ECO:0000313" key="3">
    <source>
        <dbReference type="Proteomes" id="UP000180175"/>
    </source>
</evidence>
<dbReference type="EMBL" id="LQXD01000163">
    <property type="protein sequence ID" value="OIJ08251.1"/>
    <property type="molecule type" value="Genomic_DNA"/>
</dbReference>
<reference evidence="1 3" key="1">
    <citation type="submission" date="2016-10" db="EMBL/GenBank/DDBJ databases">
        <title>Draft genome sequences of four alkaliphilic bacteria belonging to the Anaerobacillus genus.</title>
        <authorList>
            <person name="Bassil N.M."/>
            <person name="Lloyd J.R."/>
        </authorList>
    </citation>
    <scope>NUCLEOTIDE SEQUENCE [LARGE SCALE GENOMIC DNA]</scope>
    <source>
        <strain evidence="1 3">NB2006</strain>
    </source>
</reference>
<reference evidence="2" key="4">
    <citation type="submission" date="2020-10" db="EMBL/GenBank/DDBJ databases">
        <authorList>
            <person name="Bassil N.M."/>
            <person name="Lloyd J.R."/>
        </authorList>
    </citation>
    <scope>NUCLEOTIDE SEQUENCE</scope>
    <source>
        <strain evidence="2">NB2006</strain>
    </source>
</reference>
<gene>
    <name evidence="2" type="ORF">AWH56_002610</name>
    <name evidence="1" type="ORF">AWH56_19330</name>
</gene>
<dbReference type="AlphaFoldDB" id="A0A1S2L791"/>
<organism evidence="1 3">
    <name type="scientific">Anaerobacillus isosaccharinicus</name>
    <dbReference type="NCBI Taxonomy" id="1532552"/>
    <lineage>
        <taxon>Bacteria</taxon>
        <taxon>Bacillati</taxon>
        <taxon>Bacillota</taxon>
        <taxon>Bacilli</taxon>
        <taxon>Bacillales</taxon>
        <taxon>Bacillaceae</taxon>
        <taxon>Anaerobacillus</taxon>
    </lineage>
</organism>
<dbReference type="Pfam" id="PF03682">
    <property type="entry name" value="UPF0158"/>
    <property type="match status" value="1"/>
</dbReference>
<sequence>MEISKEILEELVNCYDDNQMDHEYFLNIETKDIAFVSSYIDRNEYDELMEKVEEGFGEIYFKVPQTDSREGFLDMEEFVETVYSDKAKSQLYDVLSRNKGVFRRFKDVLMEYCPQSRKLSY</sequence>
<dbReference type="RefSeq" id="WP_071318598.1">
    <property type="nucleotide sequence ID" value="NZ_CP063356.2"/>
</dbReference>
<name>A0A1S2L791_9BACI</name>
<protein>
    <submittedName>
        <fullName evidence="1">Uncharacterized protein</fullName>
    </submittedName>
</protein>